<gene>
    <name evidence="1" type="ORF">Tci_876124</name>
</gene>
<organism evidence="1">
    <name type="scientific">Tanacetum cinerariifolium</name>
    <name type="common">Dalmatian daisy</name>
    <name type="synonym">Chrysanthemum cinerariifolium</name>
    <dbReference type="NCBI Taxonomy" id="118510"/>
    <lineage>
        <taxon>Eukaryota</taxon>
        <taxon>Viridiplantae</taxon>
        <taxon>Streptophyta</taxon>
        <taxon>Embryophyta</taxon>
        <taxon>Tracheophyta</taxon>
        <taxon>Spermatophyta</taxon>
        <taxon>Magnoliopsida</taxon>
        <taxon>eudicotyledons</taxon>
        <taxon>Gunneridae</taxon>
        <taxon>Pentapetalae</taxon>
        <taxon>asterids</taxon>
        <taxon>campanulids</taxon>
        <taxon>Asterales</taxon>
        <taxon>Asteraceae</taxon>
        <taxon>Asteroideae</taxon>
        <taxon>Anthemideae</taxon>
        <taxon>Anthemidinae</taxon>
        <taxon>Tanacetum</taxon>
    </lineage>
</organism>
<dbReference type="AlphaFoldDB" id="A0A699T0Z6"/>
<accession>A0A699T0Z6</accession>
<protein>
    <submittedName>
        <fullName evidence="1">Uncharacterized protein</fullName>
    </submittedName>
</protein>
<evidence type="ECO:0000313" key="1">
    <source>
        <dbReference type="EMBL" id="GFD04155.1"/>
    </source>
</evidence>
<feature type="non-terminal residue" evidence="1">
    <location>
        <position position="210"/>
    </location>
</feature>
<comment type="caution">
    <text evidence="1">The sequence shown here is derived from an EMBL/GenBank/DDBJ whole genome shotgun (WGS) entry which is preliminary data.</text>
</comment>
<sequence>AIYVYSSTSQYQGRYRAYVNGIGNPVVPLGQGFFTRVAAGQSTATMNFRNSQRLTTPTGTSFQRTTADARPQVQLTLQGAGSPLLDEATVYFENGATLDFDLSYDAEKLTNPTGLNLSTSLAGGRQLSINGQPELSTSQRVVSLAVGVPTAGVYTFSASQLLNLGTVPVYLRDLQLGTLTDLSKQPVYQFTVGNASALLTGRFELVFSPQ</sequence>
<feature type="non-terminal residue" evidence="1">
    <location>
        <position position="1"/>
    </location>
</feature>
<dbReference type="EMBL" id="BKCJ011209726">
    <property type="protein sequence ID" value="GFD04155.1"/>
    <property type="molecule type" value="Genomic_DNA"/>
</dbReference>
<proteinExistence type="predicted"/>
<reference evidence="1" key="1">
    <citation type="journal article" date="2019" name="Sci. Rep.">
        <title>Draft genome of Tanacetum cinerariifolium, the natural source of mosquito coil.</title>
        <authorList>
            <person name="Yamashiro T."/>
            <person name="Shiraishi A."/>
            <person name="Satake H."/>
            <person name="Nakayama K."/>
        </authorList>
    </citation>
    <scope>NUCLEOTIDE SEQUENCE</scope>
</reference>
<name>A0A699T0Z6_TANCI</name>